<sequence length="450" mass="49288">MAILAWVAEKVLQARAKLQVIKTQSVPVNRVLGWIQGFELVKAVFSLHQLPGGKIGYFAMVMVFSLSKLADLVTTTFVQQVPIQSRCDFGEGLVFNETGPPLFAWPPVNGAPYIAPGAIADLPIVVHNSQYFASNNSCPYGIYNKVNRDTNFCPQDQDILGTWLCSNGSPITYTAGYPVEEIAADFLNKGLLYTNASLEKSAFGDYYDHFVMWSSSAESDTSDAVWNVLAAVQTNAWPTDPVVMLPLSCSMNASNAETIQSQMESITALQVWKLSFQGLMFYGSGTPAVDDPGQELAMLLNTMVMVYGGNNILLSIPDLDADQTQGCIVMAANVPLAVEALVIVVAASLVGLISLLVIYSIQLWTKDKVLREVIRHVPDTVVAWAALAAKEHRISKQGNFSGRVRQRELKDWVVGLETVNGERKLRIMPGDVIPDERPLQDNWSQRGLLA</sequence>
<dbReference type="OrthoDB" id="5399485at2759"/>
<organism evidence="2 3">
    <name type="scientific">Hyaloscypha variabilis (strain UAMH 11265 / GT02V1 / F)</name>
    <name type="common">Meliniomyces variabilis</name>
    <dbReference type="NCBI Taxonomy" id="1149755"/>
    <lineage>
        <taxon>Eukaryota</taxon>
        <taxon>Fungi</taxon>
        <taxon>Dikarya</taxon>
        <taxon>Ascomycota</taxon>
        <taxon>Pezizomycotina</taxon>
        <taxon>Leotiomycetes</taxon>
        <taxon>Helotiales</taxon>
        <taxon>Hyaloscyphaceae</taxon>
        <taxon>Hyaloscypha</taxon>
        <taxon>Hyaloscypha variabilis</taxon>
    </lineage>
</organism>
<dbReference type="AlphaFoldDB" id="A0A2J6RBD6"/>
<keyword evidence="1" id="KW-1133">Transmembrane helix</keyword>
<keyword evidence="1" id="KW-0812">Transmembrane</keyword>
<protein>
    <submittedName>
        <fullName evidence="2">Uncharacterized protein</fullName>
    </submittedName>
</protein>
<reference evidence="2 3" key="1">
    <citation type="submission" date="2016-04" db="EMBL/GenBank/DDBJ databases">
        <title>A degradative enzymes factory behind the ericoid mycorrhizal symbiosis.</title>
        <authorList>
            <consortium name="DOE Joint Genome Institute"/>
            <person name="Martino E."/>
            <person name="Morin E."/>
            <person name="Grelet G."/>
            <person name="Kuo A."/>
            <person name="Kohler A."/>
            <person name="Daghino S."/>
            <person name="Barry K."/>
            <person name="Choi C."/>
            <person name="Cichocki N."/>
            <person name="Clum A."/>
            <person name="Copeland A."/>
            <person name="Hainaut M."/>
            <person name="Haridas S."/>
            <person name="Labutti K."/>
            <person name="Lindquist E."/>
            <person name="Lipzen A."/>
            <person name="Khouja H.-R."/>
            <person name="Murat C."/>
            <person name="Ohm R."/>
            <person name="Olson A."/>
            <person name="Spatafora J."/>
            <person name="Veneault-Fourrey C."/>
            <person name="Henrissat B."/>
            <person name="Grigoriev I."/>
            <person name="Martin F."/>
            <person name="Perotto S."/>
        </authorList>
    </citation>
    <scope>NUCLEOTIDE SEQUENCE [LARGE SCALE GENOMIC DNA]</scope>
    <source>
        <strain evidence="2 3">F</strain>
    </source>
</reference>
<evidence type="ECO:0000313" key="2">
    <source>
        <dbReference type="EMBL" id="PMD35830.1"/>
    </source>
</evidence>
<evidence type="ECO:0000313" key="3">
    <source>
        <dbReference type="Proteomes" id="UP000235786"/>
    </source>
</evidence>
<name>A0A2J6RBD6_HYAVF</name>
<dbReference type="Proteomes" id="UP000235786">
    <property type="component" value="Unassembled WGS sequence"/>
</dbReference>
<gene>
    <name evidence="2" type="ORF">L207DRAFT_586867</name>
</gene>
<proteinExistence type="predicted"/>
<keyword evidence="3" id="KW-1185">Reference proteome</keyword>
<dbReference type="EMBL" id="KZ613951">
    <property type="protein sequence ID" value="PMD35830.1"/>
    <property type="molecule type" value="Genomic_DNA"/>
</dbReference>
<keyword evidence="1" id="KW-0472">Membrane</keyword>
<feature type="transmembrane region" description="Helical" evidence="1">
    <location>
        <begin position="340"/>
        <end position="361"/>
    </location>
</feature>
<accession>A0A2J6RBD6</accession>
<evidence type="ECO:0000256" key="1">
    <source>
        <dbReference type="SAM" id="Phobius"/>
    </source>
</evidence>